<dbReference type="OrthoDB" id="4224180at2759"/>
<protein>
    <submittedName>
        <fullName evidence="2">Uncharacterized protein</fullName>
    </submittedName>
</protein>
<dbReference type="Proteomes" id="UP000001294">
    <property type="component" value="Unassembled WGS sequence"/>
</dbReference>
<name>B6QB25_TALMQ</name>
<proteinExistence type="predicted"/>
<dbReference type="AlphaFoldDB" id="B6QB25"/>
<dbReference type="VEuPathDB" id="FungiDB:PMAA_064770"/>
<dbReference type="HOGENOM" id="CLU_1627651_0_0_1"/>
<gene>
    <name evidence="2" type="ORF">PMAA_064770</name>
</gene>
<dbReference type="PhylomeDB" id="B6QB25"/>
<evidence type="ECO:0000313" key="2">
    <source>
        <dbReference type="EMBL" id="EEA25366.1"/>
    </source>
</evidence>
<keyword evidence="3" id="KW-1185">Reference proteome</keyword>
<accession>B6QB25</accession>
<evidence type="ECO:0000313" key="3">
    <source>
        <dbReference type="Proteomes" id="UP000001294"/>
    </source>
</evidence>
<reference evidence="3" key="1">
    <citation type="journal article" date="2015" name="Genome Announc.">
        <title>Genome sequence of the AIDS-associated pathogen Penicillium marneffei (ATCC18224) and its near taxonomic relative Talaromyces stipitatus (ATCC10500).</title>
        <authorList>
            <person name="Nierman W.C."/>
            <person name="Fedorova-Abrams N.D."/>
            <person name="Andrianopoulos A."/>
        </authorList>
    </citation>
    <scope>NUCLEOTIDE SEQUENCE [LARGE SCALE GENOMIC DNA]</scope>
    <source>
        <strain evidence="3">ATCC 18224 / CBS 334.59 / QM 7333</strain>
    </source>
</reference>
<evidence type="ECO:0000256" key="1">
    <source>
        <dbReference type="SAM" id="MobiDB-lite"/>
    </source>
</evidence>
<organism evidence="2 3">
    <name type="scientific">Talaromyces marneffei (strain ATCC 18224 / CBS 334.59 / QM 7333)</name>
    <name type="common">Penicillium marneffei</name>
    <dbReference type="NCBI Taxonomy" id="441960"/>
    <lineage>
        <taxon>Eukaryota</taxon>
        <taxon>Fungi</taxon>
        <taxon>Dikarya</taxon>
        <taxon>Ascomycota</taxon>
        <taxon>Pezizomycotina</taxon>
        <taxon>Eurotiomycetes</taxon>
        <taxon>Eurotiomycetidae</taxon>
        <taxon>Eurotiales</taxon>
        <taxon>Trichocomaceae</taxon>
        <taxon>Talaromyces</taxon>
        <taxon>Talaromyces sect. Talaromyces</taxon>
    </lineage>
</organism>
<feature type="compositionally biased region" description="Polar residues" evidence="1">
    <location>
        <begin position="21"/>
        <end position="30"/>
    </location>
</feature>
<dbReference type="EMBL" id="DS995900">
    <property type="protein sequence ID" value="EEA25366.1"/>
    <property type="molecule type" value="Genomic_DNA"/>
</dbReference>
<sequence length="163" mass="18330">MTGGSRSQKDYDFEYEGSLGKDQTPSNSEAHGSHDRLIPTSSEPLAGTVFDTPTSVADLSATEQYLIYSLRQLNLGGWASGDKSVLPLNKTEQEIIDLAFAMSATDQMTDFERCIISKVRTWNNTGIPPLSLATYAQRTFIDTIRDWRRSQKPESFIKRLFRK</sequence>
<feature type="region of interest" description="Disordered" evidence="1">
    <location>
        <begin position="1"/>
        <end position="44"/>
    </location>
</feature>